<dbReference type="SUPFAM" id="SSF53335">
    <property type="entry name" value="S-adenosyl-L-methionine-dependent methyltransferases"/>
    <property type="match status" value="1"/>
</dbReference>
<proteinExistence type="predicted"/>
<keyword evidence="3" id="KW-1185">Reference proteome</keyword>
<dbReference type="InterPro" id="IPR029063">
    <property type="entry name" value="SAM-dependent_MTases_sf"/>
</dbReference>
<feature type="region of interest" description="Disordered" evidence="1">
    <location>
        <begin position="143"/>
        <end position="176"/>
    </location>
</feature>
<feature type="compositionally biased region" description="Basic and acidic residues" evidence="1">
    <location>
        <begin position="148"/>
        <end position="160"/>
    </location>
</feature>
<organism evidence="2 3">
    <name type="scientific">Cryptosporangium minutisporangium</name>
    <dbReference type="NCBI Taxonomy" id="113569"/>
    <lineage>
        <taxon>Bacteria</taxon>
        <taxon>Bacillati</taxon>
        <taxon>Actinomycetota</taxon>
        <taxon>Actinomycetes</taxon>
        <taxon>Cryptosporangiales</taxon>
        <taxon>Cryptosporangiaceae</taxon>
        <taxon>Cryptosporangium</taxon>
    </lineage>
</organism>
<gene>
    <name evidence="2" type="ORF">GCM10020369_81150</name>
</gene>
<evidence type="ECO:0000256" key="1">
    <source>
        <dbReference type="SAM" id="MobiDB-lite"/>
    </source>
</evidence>
<dbReference type="EMBL" id="BAAAYN010000079">
    <property type="protein sequence ID" value="GAA3398237.1"/>
    <property type="molecule type" value="Genomic_DNA"/>
</dbReference>
<dbReference type="Gene3D" id="3.40.50.150">
    <property type="entry name" value="Vaccinia Virus protein VP39"/>
    <property type="match status" value="1"/>
</dbReference>
<dbReference type="RefSeq" id="WP_345733665.1">
    <property type="nucleotide sequence ID" value="NZ_BAAAYN010000079.1"/>
</dbReference>
<dbReference type="Proteomes" id="UP001501676">
    <property type="component" value="Unassembled WGS sequence"/>
</dbReference>
<feature type="compositionally biased region" description="Gly residues" evidence="1">
    <location>
        <begin position="165"/>
        <end position="176"/>
    </location>
</feature>
<comment type="caution">
    <text evidence="2">The sequence shown here is derived from an EMBL/GenBank/DDBJ whole genome shotgun (WGS) entry which is preliminary data.</text>
</comment>
<accession>A0ABP6TBE2</accession>
<sequence>MNKALMEFHRVLLPGGRIAMSEMIKATDASPAKRPFPQAREPMTADQWIKEFEAAGFLVEELIHCGPRRYVNSGKHLLNRHEEVSGLLVDQFGEKVTAEIRDGMQEAFHLGPEHVNYLILCARKRWFDRCVLAWPVEDLQATPASDLRPGDRSRPDRTPVVEKYPGGGVGSGLGRS</sequence>
<protein>
    <recommendedName>
        <fullName evidence="4">Methyltransferase</fullName>
    </recommendedName>
</protein>
<name>A0ABP6TBE2_9ACTN</name>
<evidence type="ECO:0000313" key="3">
    <source>
        <dbReference type="Proteomes" id="UP001501676"/>
    </source>
</evidence>
<evidence type="ECO:0008006" key="4">
    <source>
        <dbReference type="Google" id="ProtNLM"/>
    </source>
</evidence>
<reference evidence="3" key="1">
    <citation type="journal article" date="2019" name="Int. J. Syst. Evol. Microbiol.">
        <title>The Global Catalogue of Microorganisms (GCM) 10K type strain sequencing project: providing services to taxonomists for standard genome sequencing and annotation.</title>
        <authorList>
            <consortium name="The Broad Institute Genomics Platform"/>
            <consortium name="The Broad Institute Genome Sequencing Center for Infectious Disease"/>
            <person name="Wu L."/>
            <person name="Ma J."/>
        </authorList>
    </citation>
    <scope>NUCLEOTIDE SEQUENCE [LARGE SCALE GENOMIC DNA]</scope>
    <source>
        <strain evidence="3">JCM 9458</strain>
    </source>
</reference>
<evidence type="ECO:0000313" key="2">
    <source>
        <dbReference type="EMBL" id="GAA3398237.1"/>
    </source>
</evidence>